<organism evidence="1 2">
    <name type="scientific">Portunus trituberculatus</name>
    <name type="common">Swimming crab</name>
    <name type="synonym">Neptunus trituberculatus</name>
    <dbReference type="NCBI Taxonomy" id="210409"/>
    <lineage>
        <taxon>Eukaryota</taxon>
        <taxon>Metazoa</taxon>
        <taxon>Ecdysozoa</taxon>
        <taxon>Arthropoda</taxon>
        <taxon>Crustacea</taxon>
        <taxon>Multicrustacea</taxon>
        <taxon>Malacostraca</taxon>
        <taxon>Eumalacostraca</taxon>
        <taxon>Eucarida</taxon>
        <taxon>Decapoda</taxon>
        <taxon>Pleocyemata</taxon>
        <taxon>Brachyura</taxon>
        <taxon>Eubrachyura</taxon>
        <taxon>Portunoidea</taxon>
        <taxon>Portunidae</taxon>
        <taxon>Portuninae</taxon>
        <taxon>Portunus</taxon>
    </lineage>
</organism>
<dbReference type="AlphaFoldDB" id="A0A5B7IIK6"/>
<dbReference type="Proteomes" id="UP000324222">
    <property type="component" value="Unassembled WGS sequence"/>
</dbReference>
<dbReference type="EMBL" id="VSRR010053830">
    <property type="protein sequence ID" value="MPC80374.1"/>
    <property type="molecule type" value="Genomic_DNA"/>
</dbReference>
<name>A0A5B7IIK6_PORTR</name>
<reference evidence="1 2" key="1">
    <citation type="submission" date="2019-05" db="EMBL/GenBank/DDBJ databases">
        <title>Another draft genome of Portunus trituberculatus and its Hox gene families provides insights of decapod evolution.</title>
        <authorList>
            <person name="Jeong J.-H."/>
            <person name="Song I."/>
            <person name="Kim S."/>
            <person name="Choi T."/>
            <person name="Kim D."/>
            <person name="Ryu S."/>
            <person name="Kim W."/>
        </authorList>
    </citation>
    <scope>NUCLEOTIDE SEQUENCE [LARGE SCALE GENOMIC DNA]</scope>
    <source>
        <tissue evidence="1">Muscle</tissue>
    </source>
</reference>
<gene>
    <name evidence="1" type="ORF">E2C01_074953</name>
</gene>
<protein>
    <submittedName>
        <fullName evidence="1">Uncharacterized protein</fullName>
    </submittedName>
</protein>
<keyword evidence="2" id="KW-1185">Reference proteome</keyword>
<sequence>MSTLPRWQQGSSGQSRLPWKVQRNGTFQCKKCQFPDAAVASGQSCPPWKLQRDGIFQFKKSKFPDAG</sequence>
<proteinExistence type="predicted"/>
<accession>A0A5B7IIK6</accession>
<evidence type="ECO:0000313" key="2">
    <source>
        <dbReference type="Proteomes" id="UP000324222"/>
    </source>
</evidence>
<evidence type="ECO:0000313" key="1">
    <source>
        <dbReference type="EMBL" id="MPC80374.1"/>
    </source>
</evidence>
<comment type="caution">
    <text evidence="1">The sequence shown here is derived from an EMBL/GenBank/DDBJ whole genome shotgun (WGS) entry which is preliminary data.</text>
</comment>